<dbReference type="Proteomes" id="UP000774326">
    <property type="component" value="Unassembled WGS sequence"/>
</dbReference>
<comment type="caution">
    <text evidence="1">The sequence shown here is derived from an EMBL/GenBank/DDBJ whole genome shotgun (WGS) entry which is preliminary data.</text>
</comment>
<sequence>MTVLRTFPTEVWINILSQVTDMNELEALIRKIPEFRPLIDMFVTIICFRPDNNRVMKVNRKRRISSSVYDISFLLYNTGLKTMEIVDLRDQIDRILDEIRVNAFHRHLILEFCYKDESTFQLLQTVYRLISEFFLSSKESLFVSVAEEMDCEGGCCIQ</sequence>
<reference evidence="1" key="1">
    <citation type="journal article" date="2021" name="Open Biol.">
        <title>Shared evolutionary footprints suggest mitochondrial oxidative damage underlies multiple complex I losses in fungi.</title>
        <authorList>
            <person name="Schikora-Tamarit M.A."/>
            <person name="Marcet-Houben M."/>
            <person name="Nosek J."/>
            <person name="Gabaldon T."/>
        </authorList>
    </citation>
    <scope>NUCLEOTIDE SEQUENCE</scope>
    <source>
        <strain evidence="1">CBS2887</strain>
    </source>
</reference>
<name>A0A9P8Q192_WICPI</name>
<protein>
    <recommendedName>
        <fullName evidence="3">F-box domain-containing protein</fullName>
    </recommendedName>
</protein>
<dbReference type="AlphaFoldDB" id="A0A9P8Q192"/>
<evidence type="ECO:0008006" key="3">
    <source>
        <dbReference type="Google" id="ProtNLM"/>
    </source>
</evidence>
<organism evidence="1 2">
    <name type="scientific">Wickerhamomyces pijperi</name>
    <name type="common">Yeast</name>
    <name type="synonym">Pichia pijperi</name>
    <dbReference type="NCBI Taxonomy" id="599730"/>
    <lineage>
        <taxon>Eukaryota</taxon>
        <taxon>Fungi</taxon>
        <taxon>Dikarya</taxon>
        <taxon>Ascomycota</taxon>
        <taxon>Saccharomycotina</taxon>
        <taxon>Saccharomycetes</taxon>
        <taxon>Phaffomycetales</taxon>
        <taxon>Wickerhamomycetaceae</taxon>
        <taxon>Wickerhamomyces</taxon>
    </lineage>
</organism>
<proteinExistence type="predicted"/>
<keyword evidence="2" id="KW-1185">Reference proteome</keyword>
<dbReference type="EMBL" id="JAEUBG010004464">
    <property type="protein sequence ID" value="KAH3681355.1"/>
    <property type="molecule type" value="Genomic_DNA"/>
</dbReference>
<accession>A0A9P8Q192</accession>
<reference evidence="1" key="2">
    <citation type="submission" date="2021-01" db="EMBL/GenBank/DDBJ databases">
        <authorList>
            <person name="Schikora-Tamarit M.A."/>
        </authorList>
    </citation>
    <scope>NUCLEOTIDE SEQUENCE</scope>
    <source>
        <strain evidence="1">CBS2887</strain>
    </source>
</reference>
<evidence type="ECO:0000313" key="1">
    <source>
        <dbReference type="EMBL" id="KAH3681355.1"/>
    </source>
</evidence>
<evidence type="ECO:0000313" key="2">
    <source>
        <dbReference type="Proteomes" id="UP000774326"/>
    </source>
</evidence>
<gene>
    <name evidence="1" type="ORF">WICPIJ_007708</name>
</gene>